<evidence type="ECO:0000313" key="8">
    <source>
        <dbReference type="Proteomes" id="UP000091956"/>
    </source>
</evidence>
<gene>
    <name evidence="7" type="ORF">VE01_03019</name>
</gene>
<keyword evidence="5" id="KW-0539">Nucleus</keyword>
<dbReference type="PROSITE" id="PS00463">
    <property type="entry name" value="ZN2_CY6_FUNGAL_1"/>
    <property type="match status" value="1"/>
</dbReference>
<dbReference type="PRINTS" id="PR00755">
    <property type="entry name" value="AFLATOXINBRP"/>
</dbReference>
<keyword evidence="2" id="KW-0805">Transcription regulation</keyword>
<dbReference type="SUPFAM" id="SSF57701">
    <property type="entry name" value="Zn2/Cys6 DNA-binding domain"/>
    <property type="match status" value="1"/>
</dbReference>
<dbReference type="InterPro" id="IPR051127">
    <property type="entry name" value="Fungal_SecMet_Regulators"/>
</dbReference>
<feature type="domain" description="Zn(2)-C6 fungal-type" evidence="6">
    <location>
        <begin position="12"/>
        <end position="42"/>
    </location>
</feature>
<dbReference type="SMART" id="SM00906">
    <property type="entry name" value="Fungal_trans"/>
    <property type="match status" value="1"/>
</dbReference>
<keyword evidence="1" id="KW-0479">Metal-binding</keyword>
<dbReference type="Pfam" id="PF00172">
    <property type="entry name" value="Zn_clus"/>
    <property type="match status" value="1"/>
</dbReference>
<dbReference type="Pfam" id="PF04082">
    <property type="entry name" value="Fungal_trans"/>
    <property type="match status" value="1"/>
</dbReference>
<sequence>MLPQKRRKILLACSQCRNRKTRCNGDRPICRSCQERGLKCQYEQSLPKSSSSISEIEGRLRLLEQSRTSSERPDSFEASQCSSNPLANALHELRDEHVEVKQLGQETILVDQSIHGSSSNDSFINQVTAVMDTANKAQQEWPNTAQSRGAESSLPLQSRIAPELNFPFPSPEDSVALMECFWDNIQPIFPILHRPSVQRSYSLICQPCEADVGRDVLERDLLQATLNIIFALGCQYDNHLPFEQRTTSAAEFYERSRTFFSLDAIDVPTQSHVQLFLLTAIYLHSTAYANRCWDMVGAGLRLAQSLGLHQENNFLHSNESQLKREMRRRIWYCCVILDKMTATTFGRPVTLSRFWNVEPPQAIDDEFLQHVGKGCQPPGLHSKMDGFVYSISLFDILDNVLSTIYSSSNDKIEHPSQEKPHLTFTKRLVSTFTLNSQLDDLLKNIPTHLKLQEDFTNNASQMKRCFQVQTKTLNCRILYVRLLILRPWLLEGVHPAGGNIVSSRTMNSSTLGQNTTQEIRTLCVSTAQLIIDTLYEDELNSSQSSSWHAVYFSYAAASILLAAAIRPDSSVDLESEPYKASWRKAIHTLKHNKVQLHASFRAVEVLEGCRERLRSAMKLTADSLNGQDALPPGEVEFDWAVDMNSEIRELDLLSPNFFLDSW</sequence>
<dbReference type="GO" id="GO:0006351">
    <property type="term" value="P:DNA-templated transcription"/>
    <property type="evidence" value="ECO:0007669"/>
    <property type="project" value="InterPro"/>
</dbReference>
<dbReference type="GO" id="GO:0000981">
    <property type="term" value="F:DNA-binding transcription factor activity, RNA polymerase II-specific"/>
    <property type="evidence" value="ECO:0007669"/>
    <property type="project" value="InterPro"/>
</dbReference>
<dbReference type="AlphaFoldDB" id="A0A1B8GRB5"/>
<dbReference type="PANTHER" id="PTHR47424:SF3">
    <property type="entry name" value="REGULATORY PROTEIN GAL4"/>
    <property type="match status" value="1"/>
</dbReference>
<dbReference type="GO" id="GO:0008270">
    <property type="term" value="F:zinc ion binding"/>
    <property type="evidence" value="ECO:0007669"/>
    <property type="project" value="InterPro"/>
</dbReference>
<dbReference type="RefSeq" id="XP_059319849.1">
    <property type="nucleotide sequence ID" value="XM_059463498.1"/>
</dbReference>
<evidence type="ECO:0000256" key="2">
    <source>
        <dbReference type="ARBA" id="ARBA00023015"/>
    </source>
</evidence>
<reference evidence="8" key="2">
    <citation type="journal article" date="2018" name="Nat. Commun.">
        <title>Extreme sensitivity to ultraviolet light in the fungal pathogen causing white-nose syndrome of bats.</title>
        <authorList>
            <person name="Palmer J.M."/>
            <person name="Drees K.P."/>
            <person name="Foster J.T."/>
            <person name="Lindner D.L."/>
        </authorList>
    </citation>
    <scope>NUCLEOTIDE SEQUENCE [LARGE SCALE GENOMIC DNA]</scope>
    <source>
        <strain evidence="8">UAMH 10579</strain>
    </source>
</reference>
<keyword evidence="4" id="KW-0804">Transcription</keyword>
<dbReference type="GO" id="GO:0005634">
    <property type="term" value="C:nucleus"/>
    <property type="evidence" value="ECO:0007669"/>
    <property type="project" value="TreeGrafter"/>
</dbReference>
<evidence type="ECO:0000256" key="1">
    <source>
        <dbReference type="ARBA" id="ARBA00022723"/>
    </source>
</evidence>
<dbReference type="Gene3D" id="4.10.240.10">
    <property type="entry name" value="Zn(2)-C6 fungal-type DNA-binding domain"/>
    <property type="match status" value="1"/>
</dbReference>
<accession>A0A1B8GRB5</accession>
<dbReference type="InterPro" id="IPR036864">
    <property type="entry name" value="Zn2-C6_fun-type_DNA-bd_sf"/>
</dbReference>
<proteinExistence type="predicted"/>
<dbReference type="CDD" id="cd00067">
    <property type="entry name" value="GAL4"/>
    <property type="match status" value="1"/>
</dbReference>
<dbReference type="Proteomes" id="UP000091956">
    <property type="component" value="Unassembled WGS sequence"/>
</dbReference>
<reference evidence="7 8" key="1">
    <citation type="submission" date="2016-03" db="EMBL/GenBank/DDBJ databases">
        <title>Comparative genomics of Pseudogymnoascus destructans, the fungus causing white-nose syndrome of bats.</title>
        <authorList>
            <person name="Palmer J.M."/>
            <person name="Drees K.P."/>
            <person name="Foster J.T."/>
            <person name="Lindner D.L."/>
        </authorList>
    </citation>
    <scope>NUCLEOTIDE SEQUENCE [LARGE SCALE GENOMIC DNA]</scope>
    <source>
        <strain evidence="7 8">UAMH 10579</strain>
    </source>
</reference>
<evidence type="ECO:0000259" key="6">
    <source>
        <dbReference type="PROSITE" id="PS50048"/>
    </source>
</evidence>
<dbReference type="GeneID" id="28836405"/>
<evidence type="ECO:0000256" key="4">
    <source>
        <dbReference type="ARBA" id="ARBA00023163"/>
    </source>
</evidence>
<dbReference type="CDD" id="cd12148">
    <property type="entry name" value="fungal_TF_MHR"/>
    <property type="match status" value="1"/>
</dbReference>
<organism evidence="7 8">
    <name type="scientific">Pseudogymnoascus verrucosus</name>
    <dbReference type="NCBI Taxonomy" id="342668"/>
    <lineage>
        <taxon>Eukaryota</taxon>
        <taxon>Fungi</taxon>
        <taxon>Dikarya</taxon>
        <taxon>Ascomycota</taxon>
        <taxon>Pezizomycotina</taxon>
        <taxon>Leotiomycetes</taxon>
        <taxon>Thelebolales</taxon>
        <taxon>Thelebolaceae</taxon>
        <taxon>Pseudogymnoascus</taxon>
    </lineage>
</organism>
<dbReference type="InterPro" id="IPR007219">
    <property type="entry name" value="XnlR_reg_dom"/>
</dbReference>
<dbReference type="EMBL" id="KV460217">
    <property type="protein sequence ID" value="OBT98368.2"/>
    <property type="molecule type" value="Genomic_DNA"/>
</dbReference>
<name>A0A1B8GRB5_9PEZI</name>
<dbReference type="SMART" id="SM00066">
    <property type="entry name" value="GAL4"/>
    <property type="match status" value="1"/>
</dbReference>
<evidence type="ECO:0000313" key="7">
    <source>
        <dbReference type="EMBL" id="OBT98368.2"/>
    </source>
</evidence>
<dbReference type="InterPro" id="IPR001138">
    <property type="entry name" value="Zn2Cys6_DnaBD"/>
</dbReference>
<evidence type="ECO:0000256" key="3">
    <source>
        <dbReference type="ARBA" id="ARBA00023125"/>
    </source>
</evidence>
<dbReference type="GO" id="GO:0000435">
    <property type="term" value="P:positive regulation of transcription from RNA polymerase II promoter by galactose"/>
    <property type="evidence" value="ECO:0007669"/>
    <property type="project" value="TreeGrafter"/>
</dbReference>
<evidence type="ECO:0000256" key="5">
    <source>
        <dbReference type="ARBA" id="ARBA00023242"/>
    </source>
</evidence>
<dbReference type="GO" id="GO:0000978">
    <property type="term" value="F:RNA polymerase II cis-regulatory region sequence-specific DNA binding"/>
    <property type="evidence" value="ECO:0007669"/>
    <property type="project" value="TreeGrafter"/>
</dbReference>
<dbReference type="STRING" id="342668.A0A1B8GRB5"/>
<dbReference type="PANTHER" id="PTHR47424">
    <property type="entry name" value="REGULATORY PROTEIN GAL4"/>
    <property type="match status" value="1"/>
</dbReference>
<keyword evidence="8" id="KW-1185">Reference proteome</keyword>
<keyword evidence="3" id="KW-0238">DNA-binding</keyword>
<protein>
    <recommendedName>
        <fullName evidence="6">Zn(2)-C6 fungal-type domain-containing protein</fullName>
    </recommendedName>
</protein>
<dbReference type="PROSITE" id="PS50048">
    <property type="entry name" value="ZN2_CY6_FUNGAL_2"/>
    <property type="match status" value="1"/>
</dbReference>